<sequence length="48" mass="5991">MVILQLIIFWFTVELFATWVLKIQMHSTLSIYMFRRLCCYFDLIEYNH</sequence>
<proteinExistence type="predicted"/>
<accession>A0A0A8YM98</accession>
<dbReference type="EMBL" id="GBRH01270201">
    <property type="protein sequence ID" value="JAD27694.1"/>
    <property type="molecule type" value="Transcribed_RNA"/>
</dbReference>
<evidence type="ECO:0000313" key="1">
    <source>
        <dbReference type="EMBL" id="JAD27694.1"/>
    </source>
</evidence>
<reference evidence="1" key="1">
    <citation type="submission" date="2014-09" db="EMBL/GenBank/DDBJ databases">
        <authorList>
            <person name="Magalhaes I.L.F."/>
            <person name="Oliveira U."/>
            <person name="Santos F.R."/>
            <person name="Vidigal T.H.D.A."/>
            <person name="Brescovit A.D."/>
            <person name="Santos A.J."/>
        </authorList>
    </citation>
    <scope>NUCLEOTIDE SEQUENCE</scope>
    <source>
        <tissue evidence="1">Shoot tissue taken approximately 20 cm above the soil surface</tissue>
    </source>
</reference>
<protein>
    <submittedName>
        <fullName evidence="1">Uncharacterized protein</fullName>
    </submittedName>
</protein>
<dbReference type="AlphaFoldDB" id="A0A0A8YM98"/>
<reference evidence="1" key="2">
    <citation type="journal article" date="2015" name="Data Brief">
        <title>Shoot transcriptome of the giant reed, Arundo donax.</title>
        <authorList>
            <person name="Barrero R.A."/>
            <person name="Guerrero F.D."/>
            <person name="Moolhuijzen P."/>
            <person name="Goolsby J.A."/>
            <person name="Tidwell J."/>
            <person name="Bellgard S.E."/>
            <person name="Bellgard M.I."/>
        </authorList>
    </citation>
    <scope>NUCLEOTIDE SEQUENCE</scope>
    <source>
        <tissue evidence="1">Shoot tissue taken approximately 20 cm above the soil surface</tissue>
    </source>
</reference>
<organism evidence="1">
    <name type="scientific">Arundo donax</name>
    <name type="common">Giant reed</name>
    <name type="synonym">Donax arundinaceus</name>
    <dbReference type="NCBI Taxonomy" id="35708"/>
    <lineage>
        <taxon>Eukaryota</taxon>
        <taxon>Viridiplantae</taxon>
        <taxon>Streptophyta</taxon>
        <taxon>Embryophyta</taxon>
        <taxon>Tracheophyta</taxon>
        <taxon>Spermatophyta</taxon>
        <taxon>Magnoliopsida</taxon>
        <taxon>Liliopsida</taxon>
        <taxon>Poales</taxon>
        <taxon>Poaceae</taxon>
        <taxon>PACMAD clade</taxon>
        <taxon>Arundinoideae</taxon>
        <taxon>Arundineae</taxon>
        <taxon>Arundo</taxon>
    </lineage>
</organism>
<name>A0A0A8YM98_ARUDO</name>